<keyword evidence="10" id="KW-0456">Lyase</keyword>
<gene>
    <name evidence="10" type="ORF">MVEN_01915900</name>
</gene>
<proteinExistence type="inferred from homology"/>
<dbReference type="GO" id="GO:0030327">
    <property type="term" value="P:prenylated protein catabolic process"/>
    <property type="evidence" value="ECO:0007669"/>
    <property type="project" value="TreeGrafter"/>
</dbReference>
<dbReference type="InterPro" id="IPR010795">
    <property type="entry name" value="Prenylcys_lyase"/>
</dbReference>
<keyword evidence="7" id="KW-0325">Glycoprotein</keyword>
<evidence type="ECO:0000256" key="8">
    <source>
        <dbReference type="SAM" id="SignalP"/>
    </source>
</evidence>
<evidence type="ECO:0000256" key="5">
    <source>
        <dbReference type="ARBA" id="ARBA00022827"/>
    </source>
</evidence>
<dbReference type="InterPro" id="IPR036188">
    <property type="entry name" value="FAD/NAD-bd_sf"/>
</dbReference>
<comment type="cofactor">
    <cofactor evidence="1">
        <name>FAD</name>
        <dbReference type="ChEBI" id="CHEBI:57692"/>
    </cofactor>
</comment>
<comment type="caution">
    <text evidence="10">The sequence shown here is derived from an EMBL/GenBank/DDBJ whole genome shotgun (WGS) entry which is preliminary data.</text>
</comment>
<dbReference type="EMBL" id="JACAZI010000019">
    <property type="protein sequence ID" value="KAF7339982.1"/>
    <property type="molecule type" value="Genomic_DNA"/>
</dbReference>
<evidence type="ECO:0000313" key="11">
    <source>
        <dbReference type="Proteomes" id="UP000620124"/>
    </source>
</evidence>
<evidence type="ECO:0000256" key="4">
    <source>
        <dbReference type="ARBA" id="ARBA00022729"/>
    </source>
</evidence>
<feature type="signal peptide" evidence="8">
    <location>
        <begin position="1"/>
        <end position="18"/>
    </location>
</feature>
<keyword evidence="3" id="KW-0285">Flavoprotein</keyword>
<dbReference type="Proteomes" id="UP000620124">
    <property type="component" value="Unassembled WGS sequence"/>
</dbReference>
<feature type="domain" description="Prenylcysteine lyase" evidence="9">
    <location>
        <begin position="162"/>
        <end position="491"/>
    </location>
</feature>
<evidence type="ECO:0000259" key="9">
    <source>
        <dbReference type="Pfam" id="PF07156"/>
    </source>
</evidence>
<keyword evidence="6" id="KW-0560">Oxidoreductase</keyword>
<reference evidence="10" key="1">
    <citation type="submission" date="2020-05" db="EMBL/GenBank/DDBJ databases">
        <title>Mycena genomes resolve the evolution of fungal bioluminescence.</title>
        <authorList>
            <person name="Tsai I.J."/>
        </authorList>
    </citation>
    <scope>NUCLEOTIDE SEQUENCE</scope>
    <source>
        <strain evidence="10">CCC161011</strain>
    </source>
</reference>
<dbReference type="InterPro" id="IPR017046">
    <property type="entry name" value="Prenylcysteine_Oxase1"/>
</dbReference>
<organism evidence="10 11">
    <name type="scientific">Mycena venus</name>
    <dbReference type="NCBI Taxonomy" id="2733690"/>
    <lineage>
        <taxon>Eukaryota</taxon>
        <taxon>Fungi</taxon>
        <taxon>Dikarya</taxon>
        <taxon>Basidiomycota</taxon>
        <taxon>Agaricomycotina</taxon>
        <taxon>Agaricomycetes</taxon>
        <taxon>Agaricomycetidae</taxon>
        <taxon>Agaricales</taxon>
        <taxon>Marasmiineae</taxon>
        <taxon>Mycenaceae</taxon>
        <taxon>Mycena</taxon>
    </lineage>
</organism>
<dbReference type="GO" id="GO:0001735">
    <property type="term" value="F:prenylcysteine oxidase activity"/>
    <property type="evidence" value="ECO:0007669"/>
    <property type="project" value="InterPro"/>
</dbReference>
<dbReference type="PANTHER" id="PTHR15944">
    <property type="entry name" value="FARNESYLCYSTEINE LYASE"/>
    <property type="match status" value="1"/>
</dbReference>
<evidence type="ECO:0000256" key="2">
    <source>
        <dbReference type="ARBA" id="ARBA00009967"/>
    </source>
</evidence>
<feature type="chain" id="PRO_5034214977" evidence="8">
    <location>
        <begin position="19"/>
        <end position="522"/>
    </location>
</feature>
<keyword evidence="4 8" id="KW-0732">Signal</keyword>
<keyword evidence="5" id="KW-0274">FAD</keyword>
<dbReference type="SUPFAM" id="SSF51905">
    <property type="entry name" value="FAD/NAD(P)-binding domain"/>
    <property type="match status" value="1"/>
</dbReference>
<dbReference type="OrthoDB" id="437369at2759"/>
<keyword evidence="11" id="KW-1185">Reference proteome</keyword>
<evidence type="ECO:0000256" key="7">
    <source>
        <dbReference type="ARBA" id="ARBA00023180"/>
    </source>
</evidence>
<evidence type="ECO:0000256" key="1">
    <source>
        <dbReference type="ARBA" id="ARBA00001974"/>
    </source>
</evidence>
<evidence type="ECO:0000313" key="10">
    <source>
        <dbReference type="EMBL" id="KAF7339982.1"/>
    </source>
</evidence>
<accession>A0A8H6XGA2</accession>
<dbReference type="GO" id="GO:0030328">
    <property type="term" value="P:prenylcysteine catabolic process"/>
    <property type="evidence" value="ECO:0007669"/>
    <property type="project" value="InterPro"/>
</dbReference>
<evidence type="ECO:0000256" key="6">
    <source>
        <dbReference type="ARBA" id="ARBA00023002"/>
    </source>
</evidence>
<dbReference type="GO" id="GO:0016829">
    <property type="term" value="F:lyase activity"/>
    <property type="evidence" value="ECO:0007669"/>
    <property type="project" value="UniProtKB-KW"/>
</dbReference>
<evidence type="ECO:0000256" key="3">
    <source>
        <dbReference type="ARBA" id="ARBA00022630"/>
    </source>
</evidence>
<protein>
    <submittedName>
        <fullName evidence="10">Prenylcysteine lyase</fullName>
    </submittedName>
</protein>
<sequence length="522" mass="58306">MRTHLVLTLLPVVSAVSAFQLPFKLPFFNQPSVQQPLQPTNTRPRIAIIGAGSGRGRPIRERVVHRRACVHHCGHFVRVLTSISSSTGSTVVFPHDNTSLPAIELGASIFVKANKNMWRAVDEFNLTRRDFRDDKGMGIWDGEKLLFTVNLIPPYLASGGWWSWWDNAKALLRYGFQSPRRTQAFVDKMLAQFLHLYSPEAPKWDNITHLSSTLEWTELVSQSTSDYLRSEGVSDKFISELVEASTRVNYGQNADEIHALEGACSLAPTGASAVQGGNFQVFEQFLKRSQANVYLNTTVKSISPTTSNRWVLDSDRGSETYTAVILAAPYHSTKIQVPVDVSSRIPTQPYVHLHVTLLTTTQPSIPPQSFSLPASTKIPAMLLTTFEGARNGGKEPEFNSMSYHGLISEGEWVVKIFSKKRMSNKWLSKMFDGKVGWVLRKEWDAYPVLPPTSSFPEVKLAPGLYYVNSFEPFISTMETETLASRNVVDMLLKDSFESGICGPAGTPLNDTDKEDYVFGWDC</sequence>
<comment type="similarity">
    <text evidence="2">Belongs to the prenylcysteine oxidase family.</text>
</comment>
<dbReference type="Gene3D" id="3.50.50.60">
    <property type="entry name" value="FAD/NAD(P)-binding domain"/>
    <property type="match status" value="1"/>
</dbReference>
<dbReference type="Pfam" id="PF07156">
    <property type="entry name" value="Prenylcys_lyase"/>
    <property type="match status" value="1"/>
</dbReference>
<name>A0A8H6XGA2_9AGAR</name>
<dbReference type="PANTHER" id="PTHR15944:SF0">
    <property type="entry name" value="PRENYLCYSTEINE LYASE DOMAIN-CONTAINING PROTEIN"/>
    <property type="match status" value="1"/>
</dbReference>
<dbReference type="AlphaFoldDB" id="A0A8H6XGA2"/>